<proteinExistence type="predicted"/>
<comment type="caution">
    <text evidence="1">The sequence shown here is derived from an EMBL/GenBank/DDBJ whole genome shotgun (WGS) entry which is preliminary data.</text>
</comment>
<keyword evidence="2" id="KW-1185">Reference proteome</keyword>
<protein>
    <submittedName>
        <fullName evidence="1">Uncharacterized protein</fullName>
    </submittedName>
</protein>
<evidence type="ECO:0000313" key="2">
    <source>
        <dbReference type="Proteomes" id="UP001144978"/>
    </source>
</evidence>
<dbReference type="EMBL" id="JANSHE010005945">
    <property type="protein sequence ID" value="KAJ2968700.1"/>
    <property type="molecule type" value="Genomic_DNA"/>
</dbReference>
<name>A0ACC1MP15_9APHY</name>
<gene>
    <name evidence="1" type="ORF">NUW54_g13137</name>
</gene>
<reference evidence="1" key="1">
    <citation type="submission" date="2022-08" db="EMBL/GenBank/DDBJ databases">
        <title>Genome Sequence of Pycnoporus sanguineus.</title>
        <authorList>
            <person name="Buettner E."/>
        </authorList>
    </citation>
    <scope>NUCLEOTIDE SEQUENCE</scope>
    <source>
        <strain evidence="1">CG-C14</strain>
    </source>
</reference>
<accession>A0ACC1MP15</accession>
<evidence type="ECO:0000313" key="1">
    <source>
        <dbReference type="EMBL" id="KAJ2968700.1"/>
    </source>
</evidence>
<dbReference type="Proteomes" id="UP001144978">
    <property type="component" value="Unassembled WGS sequence"/>
</dbReference>
<sequence>MSCLLSPRTSARSGGWKRRARCASATLAPARATTKTPGGGHVPASATRAPSARARSSEPGRPAAGARGTGALARARAEARVAAPAGEPQPTRRGADGGCEVPSRHPGAASVDARTSFGGLAAVDCVCPHSVPRNRLCNVMQKTPAVIMLRLMYECTDSTRLSAIASAVPHAP</sequence>
<organism evidence="1 2">
    <name type="scientific">Trametes sanguinea</name>
    <dbReference type="NCBI Taxonomy" id="158606"/>
    <lineage>
        <taxon>Eukaryota</taxon>
        <taxon>Fungi</taxon>
        <taxon>Dikarya</taxon>
        <taxon>Basidiomycota</taxon>
        <taxon>Agaricomycotina</taxon>
        <taxon>Agaricomycetes</taxon>
        <taxon>Polyporales</taxon>
        <taxon>Polyporaceae</taxon>
        <taxon>Trametes</taxon>
    </lineage>
</organism>